<dbReference type="STRING" id="478744.SAMN05444359_13739"/>
<name>A0A1H9NJR1_9BACT</name>
<keyword evidence="2" id="KW-1185">Reference proteome</keyword>
<dbReference type="EMBL" id="FOFB01000037">
    <property type="protein sequence ID" value="SER36224.1"/>
    <property type="molecule type" value="Genomic_DNA"/>
</dbReference>
<protein>
    <submittedName>
        <fullName evidence="1">Uncharacterized protein</fullName>
    </submittedName>
</protein>
<reference evidence="2" key="1">
    <citation type="submission" date="2016-10" db="EMBL/GenBank/DDBJ databases">
        <authorList>
            <person name="Varghese N."/>
            <person name="Submissions S."/>
        </authorList>
    </citation>
    <scope>NUCLEOTIDE SEQUENCE [LARGE SCALE GENOMIC DNA]</scope>
    <source>
        <strain evidence="2">DSM 24740</strain>
    </source>
</reference>
<dbReference type="AlphaFoldDB" id="A0A1H9NJR1"/>
<evidence type="ECO:0000313" key="2">
    <source>
        <dbReference type="Proteomes" id="UP000199021"/>
    </source>
</evidence>
<dbReference type="InParanoid" id="A0A1H9NJR1"/>
<sequence>MSQTKLPPCAILPAVLLFLAEQLLSVLTVADFCEDNDLKVMLAFKKGSSTLAVYE</sequence>
<proteinExistence type="predicted"/>
<dbReference type="Proteomes" id="UP000199021">
    <property type="component" value="Unassembled WGS sequence"/>
</dbReference>
<gene>
    <name evidence="1" type="ORF">SAMN05444359_13739</name>
</gene>
<organism evidence="1 2">
    <name type="scientific">Neolewinella agarilytica</name>
    <dbReference type="NCBI Taxonomy" id="478744"/>
    <lineage>
        <taxon>Bacteria</taxon>
        <taxon>Pseudomonadati</taxon>
        <taxon>Bacteroidota</taxon>
        <taxon>Saprospiria</taxon>
        <taxon>Saprospirales</taxon>
        <taxon>Lewinellaceae</taxon>
        <taxon>Neolewinella</taxon>
    </lineage>
</organism>
<accession>A0A1H9NJR1</accession>
<evidence type="ECO:0000313" key="1">
    <source>
        <dbReference type="EMBL" id="SER36224.1"/>
    </source>
</evidence>